<keyword evidence="2" id="KW-0106">Calcium</keyword>
<feature type="domain" description="EF-hand" evidence="5">
    <location>
        <begin position="851"/>
        <end position="882"/>
    </location>
</feature>
<dbReference type="InterPro" id="IPR011992">
    <property type="entry name" value="EF-hand-dom_pair"/>
</dbReference>
<dbReference type="OrthoDB" id="26525at2759"/>
<dbReference type="EMBL" id="CAKKNE010000005">
    <property type="protein sequence ID" value="CAH0376542.1"/>
    <property type="molecule type" value="Genomic_DNA"/>
</dbReference>
<evidence type="ECO:0000256" key="1">
    <source>
        <dbReference type="ARBA" id="ARBA00008315"/>
    </source>
</evidence>
<comment type="similarity">
    <text evidence="1">Belongs to the CFAP97 family.</text>
</comment>
<evidence type="ECO:0000313" key="6">
    <source>
        <dbReference type="EMBL" id="CAE0690267.1"/>
    </source>
</evidence>
<reference evidence="6" key="1">
    <citation type="submission" date="2021-01" db="EMBL/GenBank/DDBJ databases">
        <authorList>
            <person name="Corre E."/>
            <person name="Pelletier E."/>
            <person name="Niang G."/>
            <person name="Scheremetjew M."/>
            <person name="Finn R."/>
            <person name="Kale V."/>
            <person name="Holt S."/>
            <person name="Cochrane G."/>
            <person name="Meng A."/>
            <person name="Brown T."/>
            <person name="Cohen L."/>
        </authorList>
    </citation>
    <scope>NUCLEOTIDE SEQUENCE</scope>
    <source>
        <strain evidence="6">CCMP1756</strain>
    </source>
</reference>
<feature type="domain" description="EF-hand" evidence="5">
    <location>
        <begin position="690"/>
        <end position="725"/>
    </location>
</feature>
<feature type="region of interest" description="Disordered" evidence="4">
    <location>
        <begin position="233"/>
        <end position="276"/>
    </location>
</feature>
<dbReference type="Proteomes" id="UP000789595">
    <property type="component" value="Unassembled WGS sequence"/>
</dbReference>
<keyword evidence="3" id="KW-0175">Coiled coil</keyword>
<dbReference type="PROSITE" id="PS00018">
    <property type="entry name" value="EF_HAND_1"/>
    <property type="match status" value="5"/>
</dbReference>
<keyword evidence="8" id="KW-1185">Reference proteome</keyword>
<feature type="compositionally biased region" description="Polar residues" evidence="4">
    <location>
        <begin position="236"/>
        <end position="245"/>
    </location>
</feature>
<evidence type="ECO:0000259" key="5">
    <source>
        <dbReference type="PROSITE" id="PS50222"/>
    </source>
</evidence>
<feature type="domain" description="EF-hand" evidence="5">
    <location>
        <begin position="811"/>
        <end position="846"/>
    </location>
</feature>
<dbReference type="InterPro" id="IPR052603">
    <property type="entry name" value="EFCB6"/>
</dbReference>
<proteinExistence type="inferred from homology"/>
<feature type="region of interest" description="Disordered" evidence="4">
    <location>
        <begin position="1"/>
        <end position="27"/>
    </location>
</feature>
<dbReference type="PANTHER" id="PTHR20875:SF0">
    <property type="entry name" value="GH12158P"/>
    <property type="match status" value="1"/>
</dbReference>
<evidence type="ECO:0000313" key="8">
    <source>
        <dbReference type="Proteomes" id="UP000789595"/>
    </source>
</evidence>
<organism evidence="6">
    <name type="scientific">Pelagomonas calceolata</name>
    <dbReference type="NCBI Taxonomy" id="35677"/>
    <lineage>
        <taxon>Eukaryota</taxon>
        <taxon>Sar</taxon>
        <taxon>Stramenopiles</taxon>
        <taxon>Ochrophyta</taxon>
        <taxon>Pelagophyceae</taxon>
        <taxon>Pelagomonadales</taxon>
        <taxon>Pelagomonadaceae</taxon>
        <taxon>Pelagomonas</taxon>
    </lineage>
</organism>
<evidence type="ECO:0000313" key="7">
    <source>
        <dbReference type="EMBL" id="CAH0376542.1"/>
    </source>
</evidence>
<dbReference type="Pfam" id="PF13879">
    <property type="entry name" value="Hmw_CFAP97"/>
    <property type="match status" value="1"/>
</dbReference>
<dbReference type="Pfam" id="PF13499">
    <property type="entry name" value="EF-hand_7"/>
    <property type="match status" value="3"/>
</dbReference>
<feature type="domain" description="EF-hand" evidence="5">
    <location>
        <begin position="726"/>
        <end position="761"/>
    </location>
</feature>
<feature type="domain" description="EF-hand" evidence="5">
    <location>
        <begin position="379"/>
        <end position="414"/>
    </location>
</feature>
<evidence type="ECO:0000256" key="2">
    <source>
        <dbReference type="ARBA" id="ARBA00022837"/>
    </source>
</evidence>
<feature type="domain" description="EF-hand" evidence="5">
    <location>
        <begin position="1136"/>
        <end position="1171"/>
    </location>
</feature>
<dbReference type="PANTHER" id="PTHR20875">
    <property type="entry name" value="EF-HAND CALCIUM-BINDING DOMAIN-CONTAINING PROTEIN 6-RELATED"/>
    <property type="match status" value="1"/>
</dbReference>
<dbReference type="SUPFAM" id="SSF47473">
    <property type="entry name" value="EF-hand"/>
    <property type="match status" value="3"/>
</dbReference>
<protein>
    <recommendedName>
        <fullName evidence="5">EF-hand domain-containing protein</fullName>
    </recommendedName>
</protein>
<reference evidence="7" key="2">
    <citation type="submission" date="2021-11" db="EMBL/GenBank/DDBJ databases">
        <authorList>
            <consortium name="Genoscope - CEA"/>
            <person name="William W."/>
        </authorList>
    </citation>
    <scope>NUCLEOTIDE SEQUENCE</scope>
</reference>
<dbReference type="CDD" id="cd00051">
    <property type="entry name" value="EFh"/>
    <property type="match status" value="3"/>
</dbReference>
<accession>A0A7S3ZQ15</accession>
<feature type="coiled-coil region" evidence="3">
    <location>
        <begin position="883"/>
        <end position="917"/>
    </location>
</feature>
<dbReference type="PROSITE" id="PS50222">
    <property type="entry name" value="EF_HAND_2"/>
    <property type="match status" value="8"/>
</dbReference>
<dbReference type="InterPro" id="IPR018247">
    <property type="entry name" value="EF_Hand_1_Ca_BS"/>
</dbReference>
<evidence type="ECO:0000256" key="4">
    <source>
        <dbReference type="SAM" id="MobiDB-lite"/>
    </source>
</evidence>
<dbReference type="SMART" id="SM00054">
    <property type="entry name" value="EFh"/>
    <property type="match status" value="8"/>
</dbReference>
<feature type="domain" description="EF-hand" evidence="5">
    <location>
        <begin position="415"/>
        <end position="450"/>
    </location>
</feature>
<dbReference type="Gene3D" id="1.10.238.10">
    <property type="entry name" value="EF-hand"/>
    <property type="match status" value="4"/>
</dbReference>
<dbReference type="InterPro" id="IPR002048">
    <property type="entry name" value="EF_hand_dom"/>
</dbReference>
<dbReference type="EMBL" id="HBIW01006813">
    <property type="protein sequence ID" value="CAE0690267.1"/>
    <property type="molecule type" value="Transcribed_RNA"/>
</dbReference>
<dbReference type="InterPro" id="IPR029488">
    <property type="entry name" value="Hmw/CFAP97"/>
</dbReference>
<feature type="compositionally biased region" description="Basic residues" evidence="4">
    <location>
        <begin position="263"/>
        <end position="276"/>
    </location>
</feature>
<gene>
    <name evidence="6" type="ORF">PCAL00307_LOCUS5702</name>
    <name evidence="7" type="ORF">PECAL_5P11380</name>
</gene>
<name>A0A7S3ZQ15_9STRA</name>
<evidence type="ECO:0000256" key="3">
    <source>
        <dbReference type="SAM" id="Coils"/>
    </source>
</evidence>
<sequence length="1419" mass="159589">MSLDQKSFSTRQELPFENSSVARKQPSITRVNAEPAYGSRLVTAETSKATYKTHRSRVDSIQGSIDFSDEPYKPEFLEGKISKNFWAQFETQKIAKANQSLLAKLSAIQDEPVRRRLARQEALRAKGPSQTRTRMRERMRGIRNTQISRANDKQLQKLKLLKPTISTRKLAKARVREEKVLWLRQTDCTSGHLLKAPKTNERAQFETFGEKQGFDQSLDTDINLPDTDAMRRASVTDRTSTQALQKNLLPPLESPQKSPPRPSPKKKKKSPQKKKKFVPDEIPLLKLMEEKEEEIHIDLPDAKCMHQQRQTFVVDSVGEVPCTTEVWAAEPYTILTEVEVIMKSTSGDVITEQARCISDWTVKYGGAKMVESHDIDARAMAEMLAKMFKEADEDDSGELSHEEFFGLMEEADLGLNRAELQLLMQEADEDGDGTISYEEFMPIAIDLVASFKARKVAKRASSAESRELDATVNKKLEAPELEKQIAEAERMLGEADKRGTGSMTRPEFRKHVKKTPVPLNKSEFAALLKKMPLDAFGKFVYSKFRKTVKQVKFDAYKCDLIMKRGKGTTTGDIMELCRHSECEILKTEAEDPNASEEFDPHDPAYTFLLSSKQFELVLRNEKLGLTGLQVMSLLADAPFEDSQLDYVLYAPRCARAIDHMLDPAAMAAKVDVLSSHLSQEKAFGGKSEADLARELNALFASFDVDGSGCLDGHEFGMAMQSLNLGLDQGDIDYLLLRADADAKGTIDRKEFMQFTMGELLDLVKAKHQKNLHQDLDQTASHRELREDVDMGVNASSFDQLVDRDLSPDQQAEMQQLLEMFRRADTDKNGSLSANEFHRLLEALDLGLTQYQMARLMAEADENDDGCISYSEFVPVMLKNLETYRSKQSAGKEWKERMEKAEAQAESAQSVLRQQLEETIHVLEGAFREAAKVEAAELGDGTSPHAYPSLKRDNFLKCLASPKANLDRHMINMIAARIKDKDGKTPTKGVKDAVFTCHLENCKRQVLEQITGSSMEEHLRHMLGNAEKKHAQEQGRTDESRSKILPAKKVHELISEAKELPLTRQQLLAVMSLQAECSIDDDEVSDSKPVDIVPFCAKAAKMIADFFDVGHTKRRAQLANSARTNADELLGGRRADDLEAKLTSAFQRKDLQGRGHISLDDFRQVIQSITILDFTRGEIAAILTNAPRDKEGHVVWNEFLTQARDIFALIAKERHEKALSMHDAHFDPHGDVQPLDEDQVVALGRALAEAASLAIDPNDPDAFIINFEELKVPELLQGGKAGMMAALASPQGKEPEVDVLADDPWGRSEECVLAEEERDVACVNTNDEEIDINHKVMPQNRAMAADFEQLQKRMHIKILRNKDMVEIEATCQDTSHKFEHAMRMPSIAIVDSELGRSFVKRVMAKVRVEVNDVLEERLKV</sequence>
<dbReference type="GO" id="GO:0005509">
    <property type="term" value="F:calcium ion binding"/>
    <property type="evidence" value="ECO:0007669"/>
    <property type="project" value="InterPro"/>
</dbReference>
<feature type="domain" description="EF-hand" evidence="5">
    <location>
        <begin position="483"/>
        <end position="518"/>
    </location>
</feature>